<keyword evidence="11" id="KW-1185">Reference proteome</keyword>
<evidence type="ECO:0000256" key="3">
    <source>
        <dbReference type="ARBA" id="ARBA00022722"/>
    </source>
</evidence>
<keyword evidence="6" id="KW-0694">RNA-binding</keyword>
<protein>
    <recommendedName>
        <fullName evidence="2">CRISPR system Cms endoribonuclease Csm3</fullName>
    </recommendedName>
    <alternativeName>
        <fullName evidence="8">CRISPR type III A-associated RAMP protein Csm3</fullName>
    </alternativeName>
</protein>
<gene>
    <name evidence="10" type="primary">csm3</name>
    <name evidence="10" type="ORF">C4N19_11930</name>
</gene>
<dbReference type="RefSeq" id="WP_005886898.1">
    <property type="nucleotide sequence ID" value="NZ_CP028102.1"/>
</dbReference>
<evidence type="ECO:0000256" key="1">
    <source>
        <dbReference type="ARBA" id="ARBA00006342"/>
    </source>
</evidence>
<evidence type="ECO:0000256" key="5">
    <source>
        <dbReference type="ARBA" id="ARBA00022801"/>
    </source>
</evidence>
<dbReference type="EMBL" id="CP028102">
    <property type="protein sequence ID" value="AVQ19759.1"/>
    <property type="molecule type" value="Genomic_DNA"/>
</dbReference>
<evidence type="ECO:0000313" key="11">
    <source>
        <dbReference type="Proteomes" id="UP000240258"/>
    </source>
</evidence>
<dbReference type="GeneID" id="62764248"/>
<evidence type="ECO:0000313" key="10">
    <source>
        <dbReference type="EMBL" id="AVQ19759.1"/>
    </source>
</evidence>
<dbReference type="InterPro" id="IPR052216">
    <property type="entry name" value="CRISPR_Csm3_endoribonuclease"/>
</dbReference>
<feature type="domain" description="CRISPR type III-associated protein" evidence="9">
    <location>
        <begin position="13"/>
        <end position="209"/>
    </location>
</feature>
<evidence type="ECO:0000256" key="7">
    <source>
        <dbReference type="ARBA" id="ARBA00023118"/>
    </source>
</evidence>
<sequence>MRLKSIKKIDGIIELLTGTRVGGSSDTIEIGGNDSPIVRNPLNNESYIPGSSLKGKMRMFMEWVEGKIDENGNVHSCTTPECPICRVFGRGAGDSEIAKSGPTRISVKDAYLTEESREILEKLREKVGFDTEWKYENNINRLTSKATPRNSERIPAGIKFEFSISYKVFDMNDNGKLDEELFEKVVLKGLKTLLIEGIGGGVSRGNGQIRFVKLDVDGESYIDKIENISIR</sequence>
<evidence type="ECO:0000256" key="4">
    <source>
        <dbReference type="ARBA" id="ARBA00022759"/>
    </source>
</evidence>
<evidence type="ECO:0000256" key="8">
    <source>
        <dbReference type="ARBA" id="ARBA00033183"/>
    </source>
</evidence>
<comment type="similarity">
    <text evidence="1">Belongs to the CRISPR-associated Csm3 family.</text>
</comment>
<accession>A0ABN5JCU9</accession>
<dbReference type="PANTHER" id="PTHR35579:SF3">
    <property type="entry name" value="CRISPR SYSTEM CMS ENDORIBONUCLEASE CSM3"/>
    <property type="match status" value="1"/>
</dbReference>
<dbReference type="InterPro" id="IPR005537">
    <property type="entry name" value="RAMP_III_fam"/>
</dbReference>
<keyword evidence="5" id="KW-0378">Hydrolase</keyword>
<evidence type="ECO:0000256" key="6">
    <source>
        <dbReference type="ARBA" id="ARBA00022884"/>
    </source>
</evidence>
<proteinExistence type="inferred from homology"/>
<keyword evidence="3" id="KW-0540">Nuclease</keyword>
<organism evidence="10 11">
    <name type="scientific">Fusobacterium mortiferum ATCC 9817</name>
    <dbReference type="NCBI Taxonomy" id="469616"/>
    <lineage>
        <taxon>Bacteria</taxon>
        <taxon>Fusobacteriati</taxon>
        <taxon>Fusobacteriota</taxon>
        <taxon>Fusobacteriia</taxon>
        <taxon>Fusobacteriales</taxon>
        <taxon>Fusobacteriaceae</taxon>
        <taxon>Fusobacterium</taxon>
    </lineage>
</organism>
<keyword evidence="7" id="KW-0051">Antiviral defense</keyword>
<name>A0ABN5JCU9_FUSMR</name>
<dbReference type="PANTHER" id="PTHR35579">
    <property type="entry name" value="CRISPR SYSTEM CMS ENDORIBONUCLEASE CSM3"/>
    <property type="match status" value="1"/>
</dbReference>
<keyword evidence="4" id="KW-0255">Endonuclease</keyword>
<dbReference type="NCBIfam" id="TIGR02582">
    <property type="entry name" value="cas7_TM1809"/>
    <property type="match status" value="1"/>
</dbReference>
<evidence type="ECO:0000256" key="2">
    <source>
        <dbReference type="ARBA" id="ARBA00022150"/>
    </source>
</evidence>
<reference evidence="11" key="1">
    <citation type="journal article" date="2018" name="MSphere">
        <title>Fusobacterium Genomics Using MinION and Illumina Sequencing Enables Genome Completion and Correction.</title>
        <authorList>
            <person name="Todd S.M."/>
            <person name="Settlage R.E."/>
            <person name="Lahmers K.K."/>
            <person name="Slade D.J."/>
        </authorList>
    </citation>
    <scope>NUCLEOTIDE SEQUENCE [LARGE SCALE GENOMIC DNA]</scope>
    <source>
        <strain evidence="11">ATCC 9817</strain>
    </source>
</reference>
<dbReference type="Pfam" id="PF03787">
    <property type="entry name" value="RAMPs"/>
    <property type="match status" value="1"/>
</dbReference>
<dbReference type="Proteomes" id="UP000240258">
    <property type="component" value="Chromosome"/>
</dbReference>
<dbReference type="InterPro" id="IPR013412">
    <property type="entry name" value="CRISPR-assoc_RAMP_Csm3"/>
</dbReference>
<evidence type="ECO:0000259" key="9">
    <source>
        <dbReference type="Pfam" id="PF03787"/>
    </source>
</evidence>